<sequence length="242" mass="27886">MILELNDSCEQYGMKINANKMKTMVIESEEYAIRKVQDNRQGLELNGLHQLLVYADDVNMLGENPQTIRENTGILLESESPSFTTIQNNRYPPYLEAVSSIRNLRTRHAVVIGTHITWFVIQSAVKNVKVRIYKTVILPVVLYDCETWTLTLREEHRTDRLDTATCTHTLLSTDVHIRTDHVRYTLRYLHCFSVVSCPHPSDSALNGILTIFACNFRLGHFRTTVPYLKLIHEPFAIILENL</sequence>
<accession>A0ABQ8SQJ0</accession>
<reference evidence="1 2" key="1">
    <citation type="journal article" date="2022" name="Allergy">
        <title>Genome assembly and annotation of Periplaneta americana reveal a comprehensive cockroach allergen profile.</title>
        <authorList>
            <person name="Wang L."/>
            <person name="Xiong Q."/>
            <person name="Saelim N."/>
            <person name="Wang L."/>
            <person name="Nong W."/>
            <person name="Wan A.T."/>
            <person name="Shi M."/>
            <person name="Liu X."/>
            <person name="Cao Q."/>
            <person name="Hui J.H.L."/>
            <person name="Sookrung N."/>
            <person name="Leung T.F."/>
            <person name="Tungtrongchitr A."/>
            <person name="Tsui S.K.W."/>
        </authorList>
    </citation>
    <scope>NUCLEOTIDE SEQUENCE [LARGE SCALE GENOMIC DNA]</scope>
    <source>
        <strain evidence="1">PWHHKU_190912</strain>
    </source>
</reference>
<keyword evidence="2" id="KW-1185">Reference proteome</keyword>
<dbReference type="Proteomes" id="UP001148838">
    <property type="component" value="Unassembled WGS sequence"/>
</dbReference>
<protein>
    <recommendedName>
        <fullName evidence="3">Reverse transcriptase domain-containing protein</fullName>
    </recommendedName>
</protein>
<evidence type="ECO:0008006" key="3">
    <source>
        <dbReference type="Google" id="ProtNLM"/>
    </source>
</evidence>
<name>A0ABQ8SQJ0_PERAM</name>
<dbReference type="EMBL" id="JAJSOF020000021">
    <property type="protein sequence ID" value="KAJ4436468.1"/>
    <property type="molecule type" value="Genomic_DNA"/>
</dbReference>
<gene>
    <name evidence="1" type="ORF">ANN_16499</name>
</gene>
<comment type="caution">
    <text evidence="1">The sequence shown here is derived from an EMBL/GenBank/DDBJ whole genome shotgun (WGS) entry which is preliminary data.</text>
</comment>
<proteinExistence type="predicted"/>
<evidence type="ECO:0000313" key="1">
    <source>
        <dbReference type="EMBL" id="KAJ4436468.1"/>
    </source>
</evidence>
<organism evidence="1 2">
    <name type="scientific">Periplaneta americana</name>
    <name type="common">American cockroach</name>
    <name type="synonym">Blatta americana</name>
    <dbReference type="NCBI Taxonomy" id="6978"/>
    <lineage>
        <taxon>Eukaryota</taxon>
        <taxon>Metazoa</taxon>
        <taxon>Ecdysozoa</taxon>
        <taxon>Arthropoda</taxon>
        <taxon>Hexapoda</taxon>
        <taxon>Insecta</taxon>
        <taxon>Pterygota</taxon>
        <taxon>Neoptera</taxon>
        <taxon>Polyneoptera</taxon>
        <taxon>Dictyoptera</taxon>
        <taxon>Blattodea</taxon>
        <taxon>Blattoidea</taxon>
        <taxon>Blattidae</taxon>
        <taxon>Blattinae</taxon>
        <taxon>Periplaneta</taxon>
    </lineage>
</organism>
<evidence type="ECO:0000313" key="2">
    <source>
        <dbReference type="Proteomes" id="UP001148838"/>
    </source>
</evidence>